<organism evidence="2 3">
    <name type="scientific">Heterodera schachtii</name>
    <name type="common">Sugarbeet cyst nematode worm</name>
    <name type="synonym">Tylenchus schachtii</name>
    <dbReference type="NCBI Taxonomy" id="97005"/>
    <lineage>
        <taxon>Eukaryota</taxon>
        <taxon>Metazoa</taxon>
        <taxon>Ecdysozoa</taxon>
        <taxon>Nematoda</taxon>
        <taxon>Chromadorea</taxon>
        <taxon>Rhabditida</taxon>
        <taxon>Tylenchina</taxon>
        <taxon>Tylenchomorpha</taxon>
        <taxon>Tylenchoidea</taxon>
        <taxon>Heteroderidae</taxon>
        <taxon>Heteroderinae</taxon>
        <taxon>Heterodera</taxon>
    </lineage>
</organism>
<evidence type="ECO:0000313" key="2">
    <source>
        <dbReference type="EMBL" id="KAL3074801.1"/>
    </source>
</evidence>
<feature type="region of interest" description="Disordered" evidence="1">
    <location>
        <begin position="1"/>
        <end position="20"/>
    </location>
</feature>
<dbReference type="EMBL" id="JBICCN010000356">
    <property type="protein sequence ID" value="KAL3074801.1"/>
    <property type="molecule type" value="Genomic_DNA"/>
</dbReference>
<proteinExistence type="predicted"/>
<name>A0ABD2IBH1_HETSC</name>
<sequence length="113" mass="13089">MKIHIGPQQAQMCESNGDGAELTNERGDSINLKILGRRNCQKRRICETFSVEFLRHHSGGEFALLNITTAQIIEPSRFVPWRFQKFVEKRGGQNPNMIFSWKCFTAFSVPRRF</sequence>
<reference evidence="2 3" key="1">
    <citation type="submission" date="2024-10" db="EMBL/GenBank/DDBJ databases">
        <authorList>
            <person name="Kim D."/>
        </authorList>
    </citation>
    <scope>NUCLEOTIDE SEQUENCE [LARGE SCALE GENOMIC DNA]</scope>
    <source>
        <strain evidence="2">Taebaek</strain>
    </source>
</reference>
<protein>
    <submittedName>
        <fullName evidence="2">Uncharacterized protein</fullName>
    </submittedName>
</protein>
<gene>
    <name evidence="2" type="ORF">niasHS_014246</name>
</gene>
<evidence type="ECO:0000256" key="1">
    <source>
        <dbReference type="SAM" id="MobiDB-lite"/>
    </source>
</evidence>
<comment type="caution">
    <text evidence="2">The sequence shown here is derived from an EMBL/GenBank/DDBJ whole genome shotgun (WGS) entry which is preliminary data.</text>
</comment>
<dbReference type="Proteomes" id="UP001620645">
    <property type="component" value="Unassembled WGS sequence"/>
</dbReference>
<accession>A0ABD2IBH1</accession>
<keyword evidence="3" id="KW-1185">Reference proteome</keyword>
<dbReference type="AlphaFoldDB" id="A0ABD2IBH1"/>
<evidence type="ECO:0000313" key="3">
    <source>
        <dbReference type="Proteomes" id="UP001620645"/>
    </source>
</evidence>